<keyword evidence="9" id="KW-0472">Membrane</keyword>
<feature type="transmembrane region" description="Helical" evidence="9">
    <location>
        <begin position="12"/>
        <end position="29"/>
    </location>
</feature>
<proteinExistence type="inferred from homology"/>
<comment type="similarity">
    <text evidence="5">Belongs to the peroxiredoxin-like PRXL2 family. PRXL2A subfamily.</text>
</comment>
<dbReference type="Bgee" id="ENSAMXG00000029160">
    <property type="expression patterns" value="Expressed in testis and 2 other cell types or tissues"/>
</dbReference>
<evidence type="ECO:0000256" key="5">
    <source>
        <dbReference type="ARBA" id="ARBA00023787"/>
    </source>
</evidence>
<reference evidence="10" key="3">
    <citation type="submission" date="2025-08" db="UniProtKB">
        <authorList>
            <consortium name="Ensembl"/>
        </authorList>
    </citation>
    <scope>IDENTIFICATION</scope>
</reference>
<dbReference type="InParanoid" id="A0A3B1IHK3"/>
<reference evidence="10" key="4">
    <citation type="submission" date="2025-09" db="UniProtKB">
        <authorList>
            <consortium name="Ensembl"/>
        </authorList>
    </citation>
    <scope>IDENTIFICATION</scope>
</reference>
<evidence type="ECO:0000313" key="11">
    <source>
        <dbReference type="Proteomes" id="UP000018467"/>
    </source>
</evidence>
<sequence length="217" mass="24123">VLFWDSDGVFGLSVWSLAVCVVIVCVLLVNTDLFLAKPQQTALDTLANADLQTTSGEDRQFKALELWEETGAIIMAFLCKEASELSSLRPQLDILGVPLYAVVKENVGMEIQNFRPYFNGEIFVDEKKCFYGCKTRKMGYLGLLRFGVVKNILQAWLQGYMGNKKGEGFILGGLYVIGPGCQGILMEHHEKEFGDKADLRSVTEAVRKVEKSDPDLA</sequence>
<comment type="subcellular location">
    <subcellularLocation>
        <location evidence="1">Cytoplasm</location>
    </subcellularLocation>
</comment>
<evidence type="ECO:0000256" key="2">
    <source>
        <dbReference type="ARBA" id="ARBA00022490"/>
    </source>
</evidence>
<evidence type="ECO:0000256" key="7">
    <source>
        <dbReference type="ARBA" id="ARBA00032058"/>
    </source>
</evidence>
<dbReference type="Proteomes" id="UP000018467">
    <property type="component" value="Unassembled WGS sequence"/>
</dbReference>
<evidence type="ECO:0000256" key="1">
    <source>
        <dbReference type="ARBA" id="ARBA00004496"/>
    </source>
</evidence>
<keyword evidence="9" id="KW-1133">Transmembrane helix</keyword>
<reference evidence="11" key="1">
    <citation type="submission" date="2013-03" db="EMBL/GenBank/DDBJ databases">
        <authorList>
            <person name="Jeffery W."/>
            <person name="Warren W."/>
            <person name="Wilson R.K."/>
        </authorList>
    </citation>
    <scope>NUCLEOTIDE SEQUENCE</scope>
    <source>
        <strain evidence="11">female</strain>
    </source>
</reference>
<dbReference type="Pfam" id="PF13911">
    <property type="entry name" value="AhpC-TSA_2"/>
    <property type="match status" value="1"/>
</dbReference>
<dbReference type="PANTHER" id="PTHR28630">
    <property type="match status" value="1"/>
</dbReference>
<keyword evidence="11" id="KW-1185">Reference proteome</keyword>
<dbReference type="FunCoup" id="A0A3B1IHK3">
    <property type="interactions" value="360"/>
</dbReference>
<dbReference type="GO" id="GO:0005737">
    <property type="term" value="C:cytoplasm"/>
    <property type="evidence" value="ECO:0007669"/>
    <property type="project" value="UniProtKB-SubCell"/>
</dbReference>
<dbReference type="InterPro" id="IPR032801">
    <property type="entry name" value="PXL2A/B/C"/>
</dbReference>
<keyword evidence="4" id="KW-0676">Redox-active center</keyword>
<dbReference type="GeneTree" id="ENSGT00940000164872"/>
<evidence type="ECO:0000256" key="3">
    <source>
        <dbReference type="ARBA" id="ARBA00022862"/>
    </source>
</evidence>
<evidence type="ECO:0000256" key="6">
    <source>
        <dbReference type="ARBA" id="ARBA00023849"/>
    </source>
</evidence>
<accession>A0A3B1IHK3</accession>
<dbReference type="AlphaFoldDB" id="A0A3B1IHK3"/>
<evidence type="ECO:0000256" key="8">
    <source>
        <dbReference type="ARBA" id="ARBA00032129"/>
    </source>
</evidence>
<dbReference type="GO" id="GO:0016209">
    <property type="term" value="F:antioxidant activity"/>
    <property type="evidence" value="ECO:0007669"/>
    <property type="project" value="UniProtKB-KW"/>
</dbReference>
<organism evidence="10 11">
    <name type="scientific">Astyanax mexicanus</name>
    <name type="common">Blind cave fish</name>
    <name type="synonym">Astyanax fasciatus mexicanus</name>
    <dbReference type="NCBI Taxonomy" id="7994"/>
    <lineage>
        <taxon>Eukaryota</taxon>
        <taxon>Metazoa</taxon>
        <taxon>Chordata</taxon>
        <taxon>Craniata</taxon>
        <taxon>Vertebrata</taxon>
        <taxon>Euteleostomi</taxon>
        <taxon>Actinopterygii</taxon>
        <taxon>Neopterygii</taxon>
        <taxon>Teleostei</taxon>
        <taxon>Ostariophysi</taxon>
        <taxon>Characiformes</taxon>
        <taxon>Characoidei</taxon>
        <taxon>Acestrorhamphidae</taxon>
        <taxon>Acestrorhamphinae</taxon>
        <taxon>Astyanax</taxon>
    </lineage>
</organism>
<evidence type="ECO:0000256" key="9">
    <source>
        <dbReference type="SAM" id="Phobius"/>
    </source>
</evidence>
<keyword evidence="9" id="KW-0812">Transmembrane</keyword>
<name>A0A3B1IHK3_ASTMX</name>
<dbReference type="PANTHER" id="PTHR28630:SF31">
    <property type="entry name" value="PEROXIREDOXIN-LIKE 2A"/>
    <property type="match status" value="1"/>
</dbReference>
<keyword evidence="2" id="KW-0963">Cytoplasm</keyword>
<dbReference type="Ensembl" id="ENSAMXT00000032651.1">
    <property type="protein sequence ID" value="ENSAMXP00000029367.1"/>
    <property type="gene ID" value="ENSAMXG00000029160.1"/>
</dbReference>
<keyword evidence="3" id="KW-0049">Antioxidant</keyword>
<reference evidence="11" key="2">
    <citation type="journal article" date="2014" name="Nat. Commun.">
        <title>The cavefish genome reveals candidate genes for eye loss.</title>
        <authorList>
            <person name="McGaugh S.E."/>
            <person name="Gross J.B."/>
            <person name="Aken B."/>
            <person name="Blin M."/>
            <person name="Borowsky R."/>
            <person name="Chalopin D."/>
            <person name="Hinaux H."/>
            <person name="Jeffery W.R."/>
            <person name="Keene A."/>
            <person name="Ma L."/>
            <person name="Minx P."/>
            <person name="Murphy D."/>
            <person name="O'Quin K.E."/>
            <person name="Retaux S."/>
            <person name="Rohner N."/>
            <person name="Searle S.M."/>
            <person name="Stahl B.A."/>
            <person name="Tabin C."/>
            <person name="Volff J.N."/>
            <person name="Yoshizawa M."/>
            <person name="Warren W.C."/>
        </authorList>
    </citation>
    <scope>NUCLEOTIDE SEQUENCE [LARGE SCALE GENOMIC DNA]</scope>
    <source>
        <strain evidence="11">female</strain>
    </source>
</reference>
<evidence type="ECO:0000313" key="10">
    <source>
        <dbReference type="Ensembl" id="ENSAMXP00000029367.1"/>
    </source>
</evidence>
<protein>
    <recommendedName>
        <fullName evidence="6">Peroxiredoxin-like 2A</fullName>
    </recommendedName>
    <alternativeName>
        <fullName evidence="8">Peroxiredoxin-like 2 activated in M-CSF stimulated monocytes</fullName>
    </alternativeName>
    <alternativeName>
        <fullName evidence="7">Redox-regulatory protein FAM213A</fullName>
    </alternativeName>
</protein>
<evidence type="ECO:0000256" key="4">
    <source>
        <dbReference type="ARBA" id="ARBA00023284"/>
    </source>
</evidence>